<dbReference type="AlphaFoldDB" id="A0A4S8JWP0"/>
<sequence>MNQWQTSPAGKARGTGGWKANGGSRTVAGSGGGLATKEGGLALSGREAAAAVEATGACGSRGTGGCSVYIAPQKQRHRRIARPKLQPRGTTATMVAAGGAAAPAVVVRRPGSSSGGWASRKQGWLRLLLLLLSLFFFFFEDADNCSEGAVVTMVEKGQRWSLAGTQMFLLG</sequence>
<keyword evidence="2" id="KW-1133">Transmembrane helix</keyword>
<dbReference type="Proteomes" id="UP000317650">
    <property type="component" value="Chromosome 5"/>
</dbReference>
<keyword evidence="2" id="KW-0472">Membrane</keyword>
<reference evidence="3 4" key="1">
    <citation type="journal article" date="2019" name="Nat. Plants">
        <title>Genome sequencing of Musa balbisiana reveals subgenome evolution and function divergence in polyploid bananas.</title>
        <authorList>
            <person name="Yao X."/>
        </authorList>
    </citation>
    <scope>NUCLEOTIDE SEQUENCE [LARGE SCALE GENOMIC DNA]</scope>
    <source>
        <strain evidence="4">cv. DH-PKW</strain>
        <tissue evidence="3">Leaves</tissue>
    </source>
</reference>
<protein>
    <submittedName>
        <fullName evidence="3">Uncharacterized protein</fullName>
    </submittedName>
</protein>
<feature type="transmembrane region" description="Helical" evidence="2">
    <location>
        <begin position="123"/>
        <end position="139"/>
    </location>
</feature>
<gene>
    <name evidence="3" type="ORF">C4D60_Mb05t16720</name>
</gene>
<name>A0A4S8JWP0_MUSBA</name>
<keyword evidence="2" id="KW-0812">Transmembrane</keyword>
<evidence type="ECO:0000313" key="3">
    <source>
        <dbReference type="EMBL" id="THU66681.1"/>
    </source>
</evidence>
<evidence type="ECO:0000256" key="2">
    <source>
        <dbReference type="SAM" id="Phobius"/>
    </source>
</evidence>
<dbReference type="EMBL" id="PYDT01000003">
    <property type="protein sequence ID" value="THU66681.1"/>
    <property type="molecule type" value="Genomic_DNA"/>
</dbReference>
<keyword evidence="4" id="KW-1185">Reference proteome</keyword>
<evidence type="ECO:0000256" key="1">
    <source>
        <dbReference type="SAM" id="MobiDB-lite"/>
    </source>
</evidence>
<evidence type="ECO:0000313" key="4">
    <source>
        <dbReference type="Proteomes" id="UP000317650"/>
    </source>
</evidence>
<comment type="caution">
    <text evidence="3">The sequence shown here is derived from an EMBL/GenBank/DDBJ whole genome shotgun (WGS) entry which is preliminary data.</text>
</comment>
<organism evidence="3 4">
    <name type="scientific">Musa balbisiana</name>
    <name type="common">Banana</name>
    <dbReference type="NCBI Taxonomy" id="52838"/>
    <lineage>
        <taxon>Eukaryota</taxon>
        <taxon>Viridiplantae</taxon>
        <taxon>Streptophyta</taxon>
        <taxon>Embryophyta</taxon>
        <taxon>Tracheophyta</taxon>
        <taxon>Spermatophyta</taxon>
        <taxon>Magnoliopsida</taxon>
        <taxon>Liliopsida</taxon>
        <taxon>Zingiberales</taxon>
        <taxon>Musaceae</taxon>
        <taxon>Musa</taxon>
    </lineage>
</organism>
<accession>A0A4S8JWP0</accession>
<feature type="region of interest" description="Disordered" evidence="1">
    <location>
        <begin position="1"/>
        <end position="32"/>
    </location>
</feature>
<proteinExistence type="predicted"/>